<keyword evidence="3" id="KW-1185">Reference proteome</keyword>
<evidence type="ECO:0000313" key="3">
    <source>
        <dbReference type="Proteomes" id="UP001156881"/>
    </source>
</evidence>
<evidence type="ECO:0000313" key="2">
    <source>
        <dbReference type="EMBL" id="GLS42385.1"/>
    </source>
</evidence>
<keyword evidence="2" id="KW-0413">Isomerase</keyword>
<accession>A0ABQ6D158</accession>
<protein>
    <submittedName>
        <fullName evidence="2">Isomerase</fullName>
    </submittedName>
</protein>
<dbReference type="NCBIfam" id="TIGR00654">
    <property type="entry name" value="PhzF_family"/>
    <property type="match status" value="1"/>
</dbReference>
<sequence length="309" mass="33241">MNRMTQRRFVTLDVFTEEPFTGNPLAVVLDAEGLDDAAMQTIAREFNLSETVFVLPPEQPRHRARLRIFTPLSELPFAGHPTVGTAVLLALRDRATHRGEHHADATAFGLEETIGVVPCVVETGTGRGRARFKVPSLPVFAGEGLEASTLADMLGLKSEDIGYFRHKASRHGTGEPFTFVPIASRAALDKARLDTAAFDRAHAARKTGALYLYTPEPAPTGRRYQARMFAPHRGIPEDPATGSAAAAFAGVLMQFEQLGDGTHDVVIRQGYAMGRPSEIGLQVMVEGGALRSAEIGGTAVVVSEGKLLV</sequence>
<gene>
    <name evidence="2" type="ORF">GCM10007884_03700</name>
</gene>
<dbReference type="Proteomes" id="UP001156881">
    <property type="component" value="Unassembled WGS sequence"/>
</dbReference>
<dbReference type="SUPFAM" id="SSF54506">
    <property type="entry name" value="Diaminopimelate epimerase-like"/>
    <property type="match status" value="1"/>
</dbReference>
<dbReference type="InterPro" id="IPR003719">
    <property type="entry name" value="Phenazine_PhzF-like"/>
</dbReference>
<dbReference type="EMBL" id="BSPG01000001">
    <property type="protein sequence ID" value="GLS42385.1"/>
    <property type="molecule type" value="Genomic_DNA"/>
</dbReference>
<dbReference type="Gene3D" id="3.10.310.10">
    <property type="entry name" value="Diaminopimelate Epimerase, Chain A, domain 1"/>
    <property type="match status" value="2"/>
</dbReference>
<dbReference type="Pfam" id="PF02567">
    <property type="entry name" value="PhzC-PhzF"/>
    <property type="match status" value="1"/>
</dbReference>
<comment type="similarity">
    <text evidence="1">Belongs to the PhzF family.</text>
</comment>
<name>A0ABQ6D158_9HYPH</name>
<organism evidence="2 3">
    <name type="scientific">Methylobacterium brachythecii</name>
    <dbReference type="NCBI Taxonomy" id="1176177"/>
    <lineage>
        <taxon>Bacteria</taxon>
        <taxon>Pseudomonadati</taxon>
        <taxon>Pseudomonadota</taxon>
        <taxon>Alphaproteobacteria</taxon>
        <taxon>Hyphomicrobiales</taxon>
        <taxon>Methylobacteriaceae</taxon>
        <taxon>Methylobacterium</taxon>
    </lineage>
</organism>
<comment type="caution">
    <text evidence="2">The sequence shown here is derived from an EMBL/GenBank/DDBJ whole genome shotgun (WGS) entry which is preliminary data.</text>
</comment>
<proteinExistence type="inferred from homology"/>
<dbReference type="PANTHER" id="PTHR13774">
    <property type="entry name" value="PHENAZINE BIOSYNTHESIS PROTEIN"/>
    <property type="match status" value="1"/>
</dbReference>
<dbReference type="PIRSF" id="PIRSF016184">
    <property type="entry name" value="PhzC_PhzF"/>
    <property type="match status" value="1"/>
</dbReference>
<evidence type="ECO:0000256" key="1">
    <source>
        <dbReference type="ARBA" id="ARBA00008270"/>
    </source>
</evidence>
<dbReference type="GO" id="GO:0016853">
    <property type="term" value="F:isomerase activity"/>
    <property type="evidence" value="ECO:0007669"/>
    <property type="project" value="UniProtKB-KW"/>
</dbReference>
<dbReference type="PANTHER" id="PTHR13774:SF32">
    <property type="entry name" value="ANTISENSE-ENHANCING SEQUENCE 1"/>
    <property type="match status" value="1"/>
</dbReference>
<reference evidence="3" key="1">
    <citation type="journal article" date="2019" name="Int. J. Syst. Evol. Microbiol.">
        <title>The Global Catalogue of Microorganisms (GCM) 10K type strain sequencing project: providing services to taxonomists for standard genome sequencing and annotation.</title>
        <authorList>
            <consortium name="The Broad Institute Genomics Platform"/>
            <consortium name="The Broad Institute Genome Sequencing Center for Infectious Disease"/>
            <person name="Wu L."/>
            <person name="Ma J."/>
        </authorList>
    </citation>
    <scope>NUCLEOTIDE SEQUENCE [LARGE SCALE GENOMIC DNA]</scope>
    <source>
        <strain evidence="3">NBRC 107710</strain>
    </source>
</reference>